<keyword evidence="6 9" id="KW-1133">Transmembrane helix</keyword>
<keyword evidence="3 9" id="KW-0812">Transmembrane</keyword>
<organism evidence="11 12">
    <name type="scientific">Riccia fluitans</name>
    <dbReference type="NCBI Taxonomy" id="41844"/>
    <lineage>
        <taxon>Eukaryota</taxon>
        <taxon>Viridiplantae</taxon>
        <taxon>Streptophyta</taxon>
        <taxon>Embryophyta</taxon>
        <taxon>Marchantiophyta</taxon>
        <taxon>Marchantiopsida</taxon>
        <taxon>Marchantiidae</taxon>
        <taxon>Marchantiales</taxon>
        <taxon>Ricciaceae</taxon>
        <taxon>Riccia</taxon>
    </lineage>
</organism>
<feature type="transmembrane region" description="Helical" evidence="9">
    <location>
        <begin position="897"/>
        <end position="919"/>
    </location>
</feature>
<feature type="transmembrane region" description="Helical" evidence="9">
    <location>
        <begin position="994"/>
        <end position="1012"/>
    </location>
</feature>
<dbReference type="EMBL" id="JBHFFA010000007">
    <property type="protein sequence ID" value="KAL2613833.1"/>
    <property type="molecule type" value="Genomic_DNA"/>
</dbReference>
<reference evidence="11 12" key="1">
    <citation type="submission" date="2024-09" db="EMBL/GenBank/DDBJ databases">
        <title>Chromosome-scale assembly of Riccia fluitans.</title>
        <authorList>
            <person name="Paukszto L."/>
            <person name="Sawicki J."/>
            <person name="Karawczyk K."/>
            <person name="Piernik-Szablinska J."/>
            <person name="Szczecinska M."/>
            <person name="Mazdziarz M."/>
        </authorList>
    </citation>
    <scope>NUCLEOTIDE SEQUENCE [LARGE SCALE GENOMIC DNA]</scope>
    <source>
        <strain evidence="11">Rf_01</strain>
        <tissue evidence="11">Aerial parts of the thallus</tissue>
    </source>
</reference>
<feature type="transmembrane region" description="Helical" evidence="9">
    <location>
        <begin position="1523"/>
        <end position="1547"/>
    </location>
</feature>
<evidence type="ECO:0000256" key="2">
    <source>
        <dbReference type="ARBA" id="ARBA00022448"/>
    </source>
</evidence>
<dbReference type="SMART" id="SM00382">
    <property type="entry name" value="AAA"/>
    <property type="match status" value="2"/>
</dbReference>
<feature type="transmembrane region" description="Helical" evidence="9">
    <location>
        <begin position="786"/>
        <end position="811"/>
    </location>
</feature>
<proteinExistence type="predicted"/>
<accession>A0ABD1XYV8</accession>
<evidence type="ECO:0000256" key="5">
    <source>
        <dbReference type="ARBA" id="ARBA00022840"/>
    </source>
</evidence>
<dbReference type="Pfam" id="PF00005">
    <property type="entry name" value="ABC_tran"/>
    <property type="match status" value="2"/>
</dbReference>
<feature type="transmembrane region" description="Helical" evidence="9">
    <location>
        <begin position="869"/>
        <end position="890"/>
    </location>
</feature>
<feature type="domain" description="ABC transporter" evidence="10">
    <location>
        <begin position="295"/>
        <end position="559"/>
    </location>
</feature>
<keyword evidence="5" id="KW-0067">ATP-binding</keyword>
<evidence type="ECO:0000259" key="10">
    <source>
        <dbReference type="PROSITE" id="PS50893"/>
    </source>
</evidence>
<evidence type="ECO:0000313" key="12">
    <source>
        <dbReference type="Proteomes" id="UP001605036"/>
    </source>
</evidence>
<evidence type="ECO:0000256" key="7">
    <source>
        <dbReference type="ARBA" id="ARBA00023136"/>
    </source>
</evidence>
<evidence type="ECO:0000256" key="3">
    <source>
        <dbReference type="ARBA" id="ARBA00022692"/>
    </source>
</evidence>
<evidence type="ECO:0000256" key="6">
    <source>
        <dbReference type="ARBA" id="ARBA00022989"/>
    </source>
</evidence>
<dbReference type="Gene3D" id="3.40.50.300">
    <property type="entry name" value="P-loop containing nucleotide triphosphate hydrolases"/>
    <property type="match status" value="2"/>
</dbReference>
<evidence type="ECO:0000256" key="4">
    <source>
        <dbReference type="ARBA" id="ARBA00022741"/>
    </source>
</evidence>
<dbReference type="InterPro" id="IPR003593">
    <property type="entry name" value="AAA+_ATPase"/>
</dbReference>
<sequence length="1696" mass="189658">MADINPPSRNTAVRRNASSREQQVFPMADHGERSFVPTVGPRASTDSNNSAAPSRRFHSSSILPRSSTISREIEQAIAEEVAKAEVSFDPSELLPEALGDWRERSVLLKRNSTLRASRRRTSSKEFSSRIYADDSVPFSGAIAAPGAGVEQPNADHLTLDAPRHRYFVVEEHAPLGATEGKDDQLELPEDFYSALNVAPQATLIHLVRLYHKALVDHGLEEDARKIADMLADLEAVEEEELEEELTGVDLLLKNGLLKYMMRIQPYLPPIPPQVIHFKNVNCTVTVQLDPGYESIHTKVVECAKGPFKESRQKQVQLLKDATGYVMPGTLTLVLGPPGSGKNILPSILAGRTLGSGSIVEGLVAYNGQQVQNVNYQRLVAFVEPQDYHYSDLTVHETLEFARDCSQHLRPQGYGKELQEIFGDVLKAGQDPKLEMNLRMLGLKRVSNEPVGNALKPTLTDNEAHRVTVAEMMVGTYAVYVFDNMNLSIDDALAVDLVTAIRIFTRVRKTAVIASLVQPSPNVVELFDRIILLSRGVIVFQGPRQDALPYFETLGYFKPNHVSIAEFLEEVTTPEGVRYLQAGFPRLDFDGFEAAFKNSDCYKDICRVVDSPELLQEFWMQGDHPLGVNIERTNLTKGDENNSISTVVSFDGKQQGSLTTISMNHTDAVRTGDELVAAGGLKGQLEYLKVHPSKVDSFTKDPTDTIRLQFERPHQDWEEYEKNPQFQRVYVQNWWPEFWLLFKREMRVTWRNKLNLIIRAVQVVVLGLLMGILFFRVRRNPDQYNMGFFRGVTFVTLLDMTLFSLGQLPGLFQERSIFYKHQEAHFFRPSTYLFAKICGSAIVSIVEATAWTAIVYFLTNLSLSEGGWHFWVFYAVIVLTVLHGSAMVRCLSAVLPDLAAASGLLGLLVAIFILFAGFLLPRHICPDYWIWAYYLDPLQWGITALLINEFSSDSYKVLCRDVPDLTRLPQCAGLPDSTIGHAYLTRLQFNTDTKWIGVAVAVMVGWILLWTLINYRALAKIRHKALLVVTPAAAAVAACALRMDEEQDFEASTNVPAVKLSLSVVPVTLSWHELSYNIIGPVTRKENSILHHVSGWASPGEMVAFLGGSGAGKTTLLNCLAGRNVALGRIGGQILVNGYPRVQSAFNRIAGYVDPIEGYQQFVTVREVVAFSAALNLHTNITPQEKSKFVDEILELMGLQRLAHTLVKSVGSNYLTLPEAKRAMIASELGRNPSILFLDEPFKTLGSTASLYLSQTLKNIADTGRTVVAALQMPSQRIFGQFTSVQILRRGGEVVYFGPVGQYGELVKAYFDSIPGTPVCPAKTSTAHYILDIIGDGAADRKVARDYAFEYRTNDLALYNHIQLQRVKRSRGTLGSEVVEPSSDAEVSFITSAKSIFKLMQLYYWRNLPYSWGRITSSILIAILLGSVYFNIPYDTTIRMNVRASSLYITTLLLAITNINAALPQFLVQRQNYVREKARNRFFPLWYGISFSILELQYLAVSTFFNSLIFCFMAQMGVDTAANFFLYWFVVFLLTMALTFLGILIASITVVPQISSVLVTIMIGAWTSTSGVVIPKLVMPTQGLWLYWTNPLQYALNSLTSIVFYCDVNAARCLDGGRNPSCLTDPSACPQCDCKRLRDANLNNIFVWSRLKSTRTLDHERIGYDILALLSFAILVRFLTYLVWRWRDARAEKGKAS</sequence>
<keyword evidence="7 9" id="KW-0472">Membrane</keyword>
<dbReference type="SUPFAM" id="SSF52540">
    <property type="entry name" value="P-loop containing nucleoside triphosphate hydrolases"/>
    <property type="match status" value="2"/>
</dbReference>
<dbReference type="InterPro" id="IPR003439">
    <property type="entry name" value="ABC_transporter-like_ATP-bd"/>
</dbReference>
<feature type="transmembrane region" description="Helical" evidence="9">
    <location>
        <begin position="1661"/>
        <end position="1683"/>
    </location>
</feature>
<feature type="transmembrane region" description="Helical" evidence="9">
    <location>
        <begin position="832"/>
        <end position="857"/>
    </location>
</feature>
<dbReference type="InterPro" id="IPR013525">
    <property type="entry name" value="ABC2_TM"/>
</dbReference>
<comment type="caution">
    <text evidence="11">The sequence shown here is derived from an EMBL/GenBank/DDBJ whole genome shotgun (WGS) entry which is preliminary data.</text>
</comment>
<feature type="transmembrane region" description="Helical" evidence="9">
    <location>
        <begin position="1486"/>
        <end position="1511"/>
    </location>
</feature>
<keyword evidence="2" id="KW-0813">Transport</keyword>
<feature type="transmembrane region" description="Helical" evidence="9">
    <location>
        <begin position="755"/>
        <end position="774"/>
    </location>
</feature>
<feature type="transmembrane region" description="Helical" evidence="9">
    <location>
        <begin position="1445"/>
        <end position="1466"/>
    </location>
</feature>
<feature type="domain" description="ABC transporter" evidence="10">
    <location>
        <begin position="1068"/>
        <end position="1315"/>
    </location>
</feature>
<evidence type="ECO:0000256" key="8">
    <source>
        <dbReference type="SAM" id="MobiDB-lite"/>
    </source>
</evidence>
<keyword evidence="12" id="KW-1185">Reference proteome</keyword>
<gene>
    <name evidence="11" type="ORF">R1flu_025525</name>
</gene>
<keyword evidence="4" id="KW-0547">Nucleotide-binding</keyword>
<dbReference type="PROSITE" id="PS50893">
    <property type="entry name" value="ABC_TRANSPORTER_2"/>
    <property type="match status" value="2"/>
</dbReference>
<comment type="subcellular location">
    <subcellularLocation>
        <location evidence="1">Membrane</location>
        <topology evidence="1">Multi-pass membrane protein</topology>
    </subcellularLocation>
</comment>
<evidence type="ECO:0000313" key="11">
    <source>
        <dbReference type="EMBL" id="KAL2613833.1"/>
    </source>
</evidence>
<feature type="region of interest" description="Disordered" evidence="8">
    <location>
        <begin position="1"/>
        <end position="63"/>
    </location>
</feature>
<evidence type="ECO:0000256" key="9">
    <source>
        <dbReference type="SAM" id="Phobius"/>
    </source>
</evidence>
<dbReference type="FunFam" id="3.40.50.300:FF:004208">
    <property type="entry name" value="Predicted protein"/>
    <property type="match status" value="1"/>
</dbReference>
<dbReference type="PANTHER" id="PTHR19241">
    <property type="entry name" value="ATP-BINDING CASSETTE TRANSPORTER"/>
    <property type="match status" value="1"/>
</dbReference>
<dbReference type="Proteomes" id="UP001605036">
    <property type="component" value="Unassembled WGS sequence"/>
</dbReference>
<dbReference type="InterPro" id="IPR027417">
    <property type="entry name" value="P-loop_NTPase"/>
</dbReference>
<feature type="transmembrane region" description="Helical" evidence="9">
    <location>
        <begin position="1411"/>
        <end position="1433"/>
    </location>
</feature>
<protein>
    <recommendedName>
        <fullName evidence="10">ABC transporter domain-containing protein</fullName>
    </recommendedName>
</protein>
<name>A0ABD1XYV8_9MARC</name>
<dbReference type="GO" id="GO:0005524">
    <property type="term" value="F:ATP binding"/>
    <property type="evidence" value="ECO:0007669"/>
    <property type="project" value="UniProtKB-KW"/>
</dbReference>
<dbReference type="Pfam" id="PF01061">
    <property type="entry name" value="ABC2_membrane"/>
    <property type="match status" value="2"/>
</dbReference>
<dbReference type="GO" id="GO:0005886">
    <property type="term" value="C:plasma membrane"/>
    <property type="evidence" value="ECO:0007669"/>
    <property type="project" value="UniProtKB-ARBA"/>
</dbReference>
<evidence type="ECO:0000256" key="1">
    <source>
        <dbReference type="ARBA" id="ARBA00004141"/>
    </source>
</evidence>
<feature type="transmembrane region" description="Helical" evidence="9">
    <location>
        <begin position="1553"/>
        <end position="1573"/>
    </location>
</feature>